<keyword evidence="14 16" id="KW-0326">Glycosidase</keyword>
<evidence type="ECO:0000256" key="6">
    <source>
        <dbReference type="ARBA" id="ARBA00022023"/>
    </source>
</evidence>
<dbReference type="SUPFAM" id="SSF48150">
    <property type="entry name" value="DNA-glycosylase"/>
    <property type="match status" value="1"/>
</dbReference>
<keyword evidence="7" id="KW-0004">4Fe-4S</keyword>
<dbReference type="Gene3D" id="1.10.340.30">
    <property type="entry name" value="Hypothetical protein, domain 2"/>
    <property type="match status" value="1"/>
</dbReference>
<protein>
    <recommendedName>
        <fullName evidence="6">Adenine DNA glycosylase</fullName>
        <ecNumber evidence="5">3.2.2.31</ecNumber>
    </recommendedName>
</protein>
<comment type="function">
    <text evidence="3">Adenine glycosylase active on G-A mispairs. MutY also corrects error-prone DNA synthesis past GO lesions which are due to the oxidatively damaged form of guanine: 7,8-dihydro-8-oxoguanine (8-oxo-dGTP).</text>
</comment>
<dbReference type="Pfam" id="PF00633">
    <property type="entry name" value="HHH"/>
    <property type="match status" value="1"/>
</dbReference>
<evidence type="ECO:0000313" key="17">
    <source>
        <dbReference type="Proteomes" id="UP000324233"/>
    </source>
</evidence>
<dbReference type="InterPro" id="IPR000086">
    <property type="entry name" value="NUDIX_hydrolase_dom"/>
</dbReference>
<comment type="similarity">
    <text evidence="4">Belongs to the Nth/MutY family.</text>
</comment>
<dbReference type="EMBL" id="CP042997">
    <property type="protein sequence ID" value="QEH35403.1"/>
    <property type="molecule type" value="Genomic_DNA"/>
</dbReference>
<evidence type="ECO:0000256" key="9">
    <source>
        <dbReference type="ARBA" id="ARBA00022763"/>
    </source>
</evidence>
<dbReference type="InterPro" id="IPR029119">
    <property type="entry name" value="MutY_C"/>
</dbReference>
<dbReference type="GO" id="GO:0035485">
    <property type="term" value="F:adenine/guanine mispair binding"/>
    <property type="evidence" value="ECO:0007669"/>
    <property type="project" value="TreeGrafter"/>
</dbReference>
<dbReference type="InterPro" id="IPR011257">
    <property type="entry name" value="DNA_glycosylase"/>
</dbReference>
<dbReference type="SUPFAM" id="SSF55811">
    <property type="entry name" value="Nudix"/>
    <property type="match status" value="1"/>
</dbReference>
<dbReference type="Proteomes" id="UP000324233">
    <property type="component" value="Chromosome"/>
</dbReference>
<gene>
    <name evidence="16" type="primary">yfhQ</name>
    <name evidence="16" type="ORF">OJF2_39550</name>
</gene>
<reference evidence="16 17" key="1">
    <citation type="submission" date="2019-08" db="EMBL/GenBank/DDBJ databases">
        <title>Deep-cultivation of Planctomycetes and their phenomic and genomic characterization uncovers novel biology.</title>
        <authorList>
            <person name="Wiegand S."/>
            <person name="Jogler M."/>
            <person name="Boedeker C."/>
            <person name="Pinto D."/>
            <person name="Vollmers J."/>
            <person name="Rivas-Marin E."/>
            <person name="Kohn T."/>
            <person name="Peeters S.H."/>
            <person name="Heuer A."/>
            <person name="Rast P."/>
            <person name="Oberbeckmann S."/>
            <person name="Bunk B."/>
            <person name="Jeske O."/>
            <person name="Meyerdierks A."/>
            <person name="Storesund J.E."/>
            <person name="Kallscheuer N."/>
            <person name="Luecker S."/>
            <person name="Lage O.M."/>
            <person name="Pohl T."/>
            <person name="Merkel B.J."/>
            <person name="Hornburger P."/>
            <person name="Mueller R.-W."/>
            <person name="Bruemmer F."/>
            <person name="Labrenz M."/>
            <person name="Spormann A.M."/>
            <person name="Op den Camp H."/>
            <person name="Overmann J."/>
            <person name="Amann R."/>
            <person name="Jetten M.S.M."/>
            <person name="Mascher T."/>
            <person name="Medema M.H."/>
            <person name="Devos D.P."/>
            <person name="Kaster A.-K."/>
            <person name="Ovreas L."/>
            <person name="Rohde M."/>
            <person name="Galperin M.Y."/>
            <person name="Jogler C."/>
        </authorList>
    </citation>
    <scope>NUCLEOTIDE SEQUENCE [LARGE SCALE GENOMIC DNA]</scope>
    <source>
        <strain evidence="16 17">OJF2</strain>
    </source>
</reference>
<accession>A0A5B9W467</accession>
<dbReference type="PANTHER" id="PTHR42944:SF1">
    <property type="entry name" value="ADENINE DNA GLYCOSYLASE"/>
    <property type="match status" value="1"/>
</dbReference>
<evidence type="ECO:0000256" key="12">
    <source>
        <dbReference type="ARBA" id="ARBA00023014"/>
    </source>
</evidence>
<dbReference type="GO" id="GO:0006284">
    <property type="term" value="P:base-excision repair"/>
    <property type="evidence" value="ECO:0007669"/>
    <property type="project" value="InterPro"/>
</dbReference>
<name>A0A5B9W467_9BACT</name>
<keyword evidence="12" id="KW-0411">Iron-sulfur</keyword>
<dbReference type="GO" id="GO:0034039">
    <property type="term" value="F:8-oxo-7,8-dihydroguanine DNA N-glycosylase activity"/>
    <property type="evidence" value="ECO:0007669"/>
    <property type="project" value="TreeGrafter"/>
</dbReference>
<evidence type="ECO:0000256" key="4">
    <source>
        <dbReference type="ARBA" id="ARBA00008343"/>
    </source>
</evidence>
<dbReference type="CDD" id="cd00056">
    <property type="entry name" value="ENDO3c"/>
    <property type="match status" value="1"/>
</dbReference>
<dbReference type="GO" id="GO:0000701">
    <property type="term" value="F:purine-specific mismatch base pair DNA N-glycosylase activity"/>
    <property type="evidence" value="ECO:0007669"/>
    <property type="project" value="UniProtKB-EC"/>
</dbReference>
<feature type="domain" description="Nudix hydrolase" evidence="15">
    <location>
        <begin position="240"/>
        <end position="373"/>
    </location>
</feature>
<evidence type="ECO:0000256" key="13">
    <source>
        <dbReference type="ARBA" id="ARBA00023204"/>
    </source>
</evidence>
<dbReference type="Pfam" id="PF00730">
    <property type="entry name" value="HhH-GPD"/>
    <property type="match status" value="1"/>
</dbReference>
<keyword evidence="17" id="KW-1185">Reference proteome</keyword>
<comment type="cofactor">
    <cofactor evidence="2">
        <name>[4Fe-4S] cluster</name>
        <dbReference type="ChEBI" id="CHEBI:49883"/>
    </cofactor>
</comment>
<keyword evidence="10 16" id="KW-0378">Hydrolase</keyword>
<dbReference type="InterPro" id="IPR005760">
    <property type="entry name" value="A/G_AdeGlyc_MutY"/>
</dbReference>
<evidence type="ECO:0000256" key="3">
    <source>
        <dbReference type="ARBA" id="ARBA00002933"/>
    </source>
</evidence>
<dbReference type="PROSITE" id="PS51462">
    <property type="entry name" value="NUDIX"/>
    <property type="match status" value="1"/>
</dbReference>
<evidence type="ECO:0000256" key="8">
    <source>
        <dbReference type="ARBA" id="ARBA00022723"/>
    </source>
</evidence>
<dbReference type="PROSITE" id="PS01155">
    <property type="entry name" value="ENDONUCLEASE_III_2"/>
    <property type="match status" value="1"/>
</dbReference>
<keyword evidence="9" id="KW-0227">DNA damage</keyword>
<keyword evidence="11" id="KW-0408">Iron</keyword>
<dbReference type="NCBIfam" id="TIGR01084">
    <property type="entry name" value="mutY"/>
    <property type="match status" value="1"/>
</dbReference>
<evidence type="ECO:0000256" key="2">
    <source>
        <dbReference type="ARBA" id="ARBA00001966"/>
    </source>
</evidence>
<dbReference type="InterPro" id="IPR003265">
    <property type="entry name" value="HhH-GPD_domain"/>
</dbReference>
<dbReference type="KEGG" id="agv:OJF2_39550"/>
<evidence type="ECO:0000256" key="11">
    <source>
        <dbReference type="ARBA" id="ARBA00023004"/>
    </source>
</evidence>
<dbReference type="GO" id="GO:0046872">
    <property type="term" value="F:metal ion binding"/>
    <property type="evidence" value="ECO:0007669"/>
    <property type="project" value="UniProtKB-KW"/>
</dbReference>
<dbReference type="EC" id="3.2.2.31" evidence="5"/>
<evidence type="ECO:0000256" key="1">
    <source>
        <dbReference type="ARBA" id="ARBA00000843"/>
    </source>
</evidence>
<evidence type="ECO:0000256" key="14">
    <source>
        <dbReference type="ARBA" id="ARBA00023295"/>
    </source>
</evidence>
<dbReference type="RefSeq" id="WP_246196073.1">
    <property type="nucleotide sequence ID" value="NZ_CP042997.1"/>
</dbReference>
<dbReference type="SMART" id="SM00478">
    <property type="entry name" value="ENDO3c"/>
    <property type="match status" value="1"/>
</dbReference>
<dbReference type="GO" id="GO:0032357">
    <property type="term" value="F:oxidized purine DNA binding"/>
    <property type="evidence" value="ECO:0007669"/>
    <property type="project" value="TreeGrafter"/>
</dbReference>
<dbReference type="Gene3D" id="3.90.79.10">
    <property type="entry name" value="Nucleoside Triphosphate Pyrophosphohydrolase"/>
    <property type="match status" value="1"/>
</dbReference>
<dbReference type="FunFam" id="1.10.340.30:FF:000002">
    <property type="entry name" value="Adenine DNA glycosylase"/>
    <property type="match status" value="1"/>
</dbReference>
<keyword evidence="13" id="KW-0234">DNA repair</keyword>
<dbReference type="InterPro" id="IPR004036">
    <property type="entry name" value="Endonuclease-III-like_CS2"/>
</dbReference>
<dbReference type="GO" id="GO:0051539">
    <property type="term" value="F:4 iron, 4 sulfur cluster binding"/>
    <property type="evidence" value="ECO:0007669"/>
    <property type="project" value="UniProtKB-KW"/>
</dbReference>
<dbReference type="InterPro" id="IPR023170">
    <property type="entry name" value="HhH_base_excis_C"/>
</dbReference>
<dbReference type="InterPro" id="IPR044298">
    <property type="entry name" value="MIG/MutY"/>
</dbReference>
<dbReference type="PANTHER" id="PTHR42944">
    <property type="entry name" value="ADENINE DNA GLYCOSYLASE"/>
    <property type="match status" value="1"/>
</dbReference>
<comment type="catalytic activity">
    <reaction evidence="1">
        <text>Hydrolyzes free adenine bases from 7,8-dihydro-8-oxoguanine:adenine mismatched double-stranded DNA, leaving an apurinic site.</text>
        <dbReference type="EC" id="3.2.2.31"/>
    </reaction>
</comment>
<sequence>MKRDAGEPVDRSAAWICSIRDRLLSWYAENGRDLPWRGEGDPYRVLLSEMMLVQTTVAAVIPYFARFLERFPDVRSLAEAPESDVLKAWEGLGYYRRARQLHEAARVIVARHAGVIPADAEAVRALPGVGRYMAGAILSFAFDRPEPIVEANTQRVLARLLAWEEDLKTSRSRERLWEAAGRLVPPEGAGRFNQALMDLGATVCTPRAPACLICPLSTLCEARRRGIQDRLPVAAPRKPPLAVAEACVLAEKKGELLVVRRRESGLWAGFWEFPTVHLEGADPAGRSFGEPVDLEEGVRRLTGVRVRVGPEVRALSYGVTKHKVLLRVHPAKAVSGSPRPGPGLSDARWIPPAELPTLTLGAPARKLARWIAEDPKRLEWPSQGR</sequence>
<evidence type="ECO:0000256" key="5">
    <source>
        <dbReference type="ARBA" id="ARBA00012045"/>
    </source>
</evidence>
<evidence type="ECO:0000259" key="15">
    <source>
        <dbReference type="PROSITE" id="PS51462"/>
    </source>
</evidence>
<evidence type="ECO:0000256" key="7">
    <source>
        <dbReference type="ARBA" id="ARBA00022485"/>
    </source>
</evidence>
<dbReference type="Pfam" id="PF14815">
    <property type="entry name" value="NUDIX_4"/>
    <property type="match status" value="1"/>
</dbReference>
<keyword evidence="8" id="KW-0479">Metal-binding</keyword>
<evidence type="ECO:0000256" key="10">
    <source>
        <dbReference type="ARBA" id="ARBA00022801"/>
    </source>
</evidence>
<dbReference type="InterPro" id="IPR000445">
    <property type="entry name" value="HhH_motif"/>
</dbReference>
<dbReference type="GO" id="GO:0006298">
    <property type="term" value="P:mismatch repair"/>
    <property type="evidence" value="ECO:0007669"/>
    <property type="project" value="TreeGrafter"/>
</dbReference>
<organism evidence="16 17">
    <name type="scientific">Aquisphaera giovannonii</name>
    <dbReference type="NCBI Taxonomy" id="406548"/>
    <lineage>
        <taxon>Bacteria</taxon>
        <taxon>Pseudomonadati</taxon>
        <taxon>Planctomycetota</taxon>
        <taxon>Planctomycetia</taxon>
        <taxon>Isosphaerales</taxon>
        <taxon>Isosphaeraceae</taxon>
        <taxon>Aquisphaera</taxon>
    </lineage>
</organism>
<proteinExistence type="inferred from homology"/>
<dbReference type="AlphaFoldDB" id="A0A5B9W467"/>
<dbReference type="InterPro" id="IPR015797">
    <property type="entry name" value="NUDIX_hydrolase-like_dom_sf"/>
</dbReference>
<evidence type="ECO:0000313" key="16">
    <source>
        <dbReference type="EMBL" id="QEH35403.1"/>
    </source>
</evidence>
<dbReference type="Gene3D" id="1.10.1670.10">
    <property type="entry name" value="Helix-hairpin-Helix base-excision DNA repair enzymes (C-terminal)"/>
    <property type="match status" value="1"/>
</dbReference>